<organism evidence="1 2">
    <name type="scientific">Zizania palustris</name>
    <name type="common">Northern wild rice</name>
    <dbReference type="NCBI Taxonomy" id="103762"/>
    <lineage>
        <taxon>Eukaryota</taxon>
        <taxon>Viridiplantae</taxon>
        <taxon>Streptophyta</taxon>
        <taxon>Embryophyta</taxon>
        <taxon>Tracheophyta</taxon>
        <taxon>Spermatophyta</taxon>
        <taxon>Magnoliopsida</taxon>
        <taxon>Liliopsida</taxon>
        <taxon>Poales</taxon>
        <taxon>Poaceae</taxon>
        <taxon>BOP clade</taxon>
        <taxon>Oryzoideae</taxon>
        <taxon>Oryzeae</taxon>
        <taxon>Zizaniinae</taxon>
        <taxon>Zizania</taxon>
    </lineage>
</organism>
<comment type="caution">
    <text evidence="1">The sequence shown here is derived from an EMBL/GenBank/DDBJ whole genome shotgun (WGS) entry which is preliminary data.</text>
</comment>
<gene>
    <name evidence="1" type="ORF">GUJ93_ZPchr0013g37858</name>
</gene>
<dbReference type="Proteomes" id="UP000729402">
    <property type="component" value="Unassembled WGS sequence"/>
</dbReference>
<name>A0A8J5X002_ZIZPA</name>
<sequence>MALPTGPEAHRSSLAQLCRRPRAPAPLLPGLAPFVAGSEPPHPSAPASCGLSTGPKALYPTLAQIHHWP</sequence>
<reference evidence="1" key="2">
    <citation type="submission" date="2021-02" db="EMBL/GenBank/DDBJ databases">
        <authorList>
            <person name="Kimball J.A."/>
            <person name="Haas M.W."/>
            <person name="Macchietto M."/>
            <person name="Kono T."/>
            <person name="Duquette J."/>
            <person name="Shao M."/>
        </authorList>
    </citation>
    <scope>NUCLEOTIDE SEQUENCE</scope>
    <source>
        <tissue evidence="1">Fresh leaf tissue</tissue>
    </source>
</reference>
<evidence type="ECO:0000313" key="1">
    <source>
        <dbReference type="EMBL" id="KAG8100583.1"/>
    </source>
</evidence>
<accession>A0A8J5X002</accession>
<keyword evidence="2" id="KW-1185">Reference proteome</keyword>
<evidence type="ECO:0000313" key="2">
    <source>
        <dbReference type="Proteomes" id="UP000729402"/>
    </source>
</evidence>
<protein>
    <submittedName>
        <fullName evidence="1">Uncharacterized protein</fullName>
    </submittedName>
</protein>
<reference evidence="1" key="1">
    <citation type="journal article" date="2021" name="bioRxiv">
        <title>Whole Genome Assembly and Annotation of Northern Wild Rice, Zizania palustris L., Supports a Whole Genome Duplication in the Zizania Genus.</title>
        <authorList>
            <person name="Haas M."/>
            <person name="Kono T."/>
            <person name="Macchietto M."/>
            <person name="Millas R."/>
            <person name="McGilp L."/>
            <person name="Shao M."/>
            <person name="Duquette J."/>
            <person name="Hirsch C.N."/>
            <person name="Kimball J."/>
        </authorList>
    </citation>
    <scope>NUCLEOTIDE SEQUENCE</scope>
    <source>
        <tissue evidence="1">Fresh leaf tissue</tissue>
    </source>
</reference>
<dbReference type="EMBL" id="JAAALK010000079">
    <property type="protein sequence ID" value="KAG8100583.1"/>
    <property type="molecule type" value="Genomic_DNA"/>
</dbReference>
<proteinExistence type="predicted"/>
<dbReference type="AlphaFoldDB" id="A0A8J5X002"/>